<feature type="region of interest" description="Disordered" evidence="4">
    <location>
        <begin position="1"/>
        <end position="26"/>
    </location>
</feature>
<dbReference type="GO" id="GO:0031990">
    <property type="term" value="P:mRNA export from nucleus in response to heat stress"/>
    <property type="evidence" value="ECO:0007669"/>
    <property type="project" value="EnsemblFungi"/>
</dbReference>
<dbReference type="GO" id="GO:0006302">
    <property type="term" value="P:double-strand break repair"/>
    <property type="evidence" value="ECO:0007669"/>
    <property type="project" value="EnsemblFungi"/>
</dbReference>
<dbReference type="GO" id="GO:0016973">
    <property type="term" value="P:poly(A)+ mRNA export from nucleus"/>
    <property type="evidence" value="ECO:0007669"/>
    <property type="project" value="EnsemblFungi"/>
</dbReference>
<dbReference type="GO" id="GO:0000122">
    <property type="term" value="P:negative regulation of transcription by RNA polymerase II"/>
    <property type="evidence" value="ECO:0007669"/>
    <property type="project" value="EnsemblFungi"/>
</dbReference>
<dbReference type="GO" id="GO:0005829">
    <property type="term" value="C:cytosol"/>
    <property type="evidence" value="ECO:0007669"/>
    <property type="project" value="EnsemblFungi"/>
</dbReference>
<evidence type="ECO:0000256" key="3">
    <source>
        <dbReference type="ARBA" id="ARBA00023242"/>
    </source>
</evidence>
<dbReference type="Proteomes" id="UP000000689">
    <property type="component" value="Chromosome 1"/>
</dbReference>
<comment type="subcellular location">
    <subcellularLocation>
        <location evidence="1">Nucleus</location>
    </subcellularLocation>
</comment>
<dbReference type="PANTHER" id="PTHR13405:SF11">
    <property type="entry name" value="NUCLEAR PORE COMPLEX PROTEIN NUP133"/>
    <property type="match status" value="1"/>
</dbReference>
<dbReference type="Gene3D" id="1.20.58.1380">
    <property type="match status" value="1"/>
</dbReference>
<evidence type="ECO:0000256" key="2">
    <source>
        <dbReference type="ARBA" id="ARBA00022448"/>
    </source>
</evidence>
<dbReference type="GeneID" id="11495493"/>
<dbReference type="GO" id="GO:0030466">
    <property type="term" value="P:silent mating-type cassette heterochromatin formation"/>
    <property type="evidence" value="ECO:0007669"/>
    <property type="project" value="EnsemblFungi"/>
</dbReference>
<dbReference type="GO" id="GO:0000973">
    <property type="term" value="P:post-transcriptional tethering of RNA polymerase II gene DNA at nuclear periphery"/>
    <property type="evidence" value="ECO:0007669"/>
    <property type="project" value="EnsemblFungi"/>
</dbReference>
<dbReference type="OrthoDB" id="103454at2759"/>
<evidence type="ECO:0000256" key="4">
    <source>
        <dbReference type="SAM" id="MobiDB-lite"/>
    </source>
</evidence>
<dbReference type="RefSeq" id="XP_003667719.1">
    <property type="nucleotide sequence ID" value="XM_003667671.1"/>
</dbReference>
<sequence length="1259" mass="145904">MSSQPFFQLRPELQLQERDSQAGTSFTDDIEIVSSASASASASTSASASASQEPYTGLPQQDIVASKHGAATLTLTLTENERYLVERLPVPNIFDQIDQQQQQSPSMVNATIDTQTSPGSNKVLINDNKTLFIWTLPSNHQQQSYANGFSSDEENNHITKISLHDNYDDTTTNNVDQQTDNCFPICQLTWPITIDPSTQSFVNNNDINSGILIYYPSNDILTYYQDIESIDNLKLSNNLKSSLSLYQSIKLGLNKSENEKIKLILNTEPSGIIISTSLNNVFFITLRDSMGKSNLKIKQKLYHQNFRSKTNFILSHILPKSLLNFSLNRNLTNNIVSLKNGPILGRGERLFYMTTSMGHFQSWKLQNSLSLHSIKIVDVNIYDDILNSLQDLYPFANGTLRILDSHPINITSDDNNTNTMVQMLLSSIYNYETNETYYILSTIIINIITNEVTIFSTYRLNTYTSTLSEDFKYKFPKNIYSNQNETANNNNNNNNNNNVISIMISFPNAIVLTQISSKLDPSFTLKRKWEDIISLNDQNINIWGVPSLDNNGKDLYVLTKKFGIIKIHLKEENIEAINDNISFIKSHIDQAIYFTNSNSIDTIQFNLPNDITINTSKDNIESIESDLLTSMNEILFPQDNKFIPTSSSSSYSSLDTQQQDNNNNNNNRFLLLNLQIRLNYYKNLLDFTQINFNDKISQKVKFTLISNYETLNCSLHLMKFLYQDDKNRKYLQQQWIKYLNSQNENEYNLLINKIDQFPKIFINFIYALLFATQQVQQKQEQNFMNNSSIANLLITTIYHSVLEEGENEVKLTQFNMDSNNDQSILPLPWFINIKLLKSINEILFNLKFSYDAEYTDLQQEQQQQEENLKDLSLSLVKTLYYTFNKLKNWVMIDPTERITLEKVFELNEIYSSNHLNWNHILCQLNENIESLKITEYYTDLESLIETLSSSKTKILDIDQLYMKYLTKFAYPFAKTLFLYLINNRELETLYSSPLTNTHTEEAQLFLTSYKDYLQQFFYQMKKDNKFGNVSWIHDVLTNNYKDAMVTLNTISKPNELLDTNTLHLNIAKLSGMVDASNDDSIEIDELNYNNNNNNNNNNNHVHNENMETLNEIQNKLDLIDGMKDIIDGIKTNRYKLNDKFINTELNKPYFQKLLSILQNDNKTIEFNELIEMYSMLNSWQSIYFGMRLLAFSSAVYYVDFESKTILESMLWRRCILLNSVDEFIQSEEKGILIISPFIIYYKNILKMNYIIIKISIHHI</sequence>
<dbReference type="GO" id="GO:0031080">
    <property type="term" value="C:nuclear pore outer ring"/>
    <property type="evidence" value="ECO:0007669"/>
    <property type="project" value="EnsemblFungi"/>
</dbReference>
<dbReference type="GO" id="GO:0000781">
    <property type="term" value="C:chromosome, telomeric region"/>
    <property type="evidence" value="ECO:0007669"/>
    <property type="project" value="GOC"/>
</dbReference>
<dbReference type="PANTHER" id="PTHR13405">
    <property type="entry name" value="NUCLEAR PORE COMPLEX PROTEIN NUP133"/>
    <property type="match status" value="1"/>
</dbReference>
<evidence type="ECO:0000313" key="6">
    <source>
        <dbReference type="EMBL" id="CCD22476.1"/>
    </source>
</evidence>
<dbReference type="GO" id="GO:0006606">
    <property type="term" value="P:protein import into nucleus"/>
    <property type="evidence" value="ECO:0007669"/>
    <property type="project" value="EnsemblFungi"/>
</dbReference>
<evidence type="ECO:0000256" key="1">
    <source>
        <dbReference type="ARBA" id="ARBA00004123"/>
    </source>
</evidence>
<dbReference type="InterPro" id="IPR014908">
    <property type="entry name" value="Nucleoporin_Nup133/Nup155_N"/>
</dbReference>
<dbReference type="GO" id="GO:0031509">
    <property type="term" value="P:subtelomeric heterochromatin formation"/>
    <property type="evidence" value="ECO:0007669"/>
    <property type="project" value="EnsemblFungi"/>
</dbReference>
<evidence type="ECO:0000259" key="5">
    <source>
        <dbReference type="Pfam" id="PF08801"/>
    </source>
</evidence>
<dbReference type="AlphaFoldDB" id="G0W3T8"/>
<dbReference type="GO" id="GO:0017056">
    <property type="term" value="F:structural constituent of nuclear pore"/>
    <property type="evidence" value="ECO:0007669"/>
    <property type="project" value="EnsemblFungi"/>
</dbReference>
<gene>
    <name evidence="6" type="primary">NDAI0A03190</name>
    <name evidence="6" type="ordered locus">NDAI_0A03190</name>
</gene>
<keyword evidence="2" id="KW-0813">Transport</keyword>
<dbReference type="InterPro" id="IPR037624">
    <property type="entry name" value="Nup133-like"/>
</dbReference>
<dbReference type="eggNOG" id="KOG4121">
    <property type="taxonomic scope" value="Eukaryota"/>
</dbReference>
<dbReference type="OMA" id="HVATLLW"/>
<dbReference type="GO" id="GO:0034398">
    <property type="term" value="P:telomere tethering at nuclear periphery"/>
    <property type="evidence" value="ECO:0007669"/>
    <property type="project" value="EnsemblFungi"/>
</dbReference>
<proteinExistence type="predicted"/>
<dbReference type="EMBL" id="HE580267">
    <property type="protein sequence ID" value="CCD22476.1"/>
    <property type="molecule type" value="Genomic_DNA"/>
</dbReference>
<keyword evidence="7" id="KW-1185">Reference proteome</keyword>
<dbReference type="KEGG" id="ndi:NDAI_0A03190"/>
<reference evidence="6 7" key="1">
    <citation type="journal article" date="2011" name="Proc. Natl. Acad. Sci. U.S.A.">
        <title>Evolutionary erosion of yeast sex chromosomes by mating-type switching accidents.</title>
        <authorList>
            <person name="Gordon J.L."/>
            <person name="Armisen D."/>
            <person name="Proux-Wera E."/>
            <person name="Oheigeartaigh S.S."/>
            <person name="Byrne K.P."/>
            <person name="Wolfe K.H."/>
        </authorList>
    </citation>
    <scope>NUCLEOTIDE SEQUENCE [LARGE SCALE GENOMIC DNA]</scope>
    <source>
        <strain evidence="7">ATCC 10597 / BCRC 20456 / CBS 421 / NBRC 0211 / NRRL Y-12639</strain>
    </source>
</reference>
<dbReference type="GO" id="GO:0051664">
    <property type="term" value="P:nuclear pore localization"/>
    <property type="evidence" value="ECO:0007669"/>
    <property type="project" value="EnsemblFungi"/>
</dbReference>
<feature type="domain" description="Nucleoporin Nup133/Nup155-like N-terminal" evidence="5">
    <location>
        <begin position="91"/>
        <end position="565"/>
    </location>
</feature>
<accession>G0W3T8</accession>
<dbReference type="SUPFAM" id="SSF117289">
    <property type="entry name" value="Nucleoporin domain"/>
    <property type="match status" value="1"/>
</dbReference>
<keyword evidence="3" id="KW-0539">Nucleus</keyword>
<dbReference type="HOGENOM" id="CLU_274661_0_0_1"/>
<organism evidence="6 7">
    <name type="scientific">Naumovozyma dairenensis (strain ATCC 10597 / BCRC 20456 / CBS 421 / NBRC 0211 / NRRL Y-12639)</name>
    <name type="common">Saccharomyces dairenensis</name>
    <dbReference type="NCBI Taxonomy" id="1071378"/>
    <lineage>
        <taxon>Eukaryota</taxon>
        <taxon>Fungi</taxon>
        <taxon>Dikarya</taxon>
        <taxon>Ascomycota</taxon>
        <taxon>Saccharomycotina</taxon>
        <taxon>Saccharomycetes</taxon>
        <taxon>Saccharomycetales</taxon>
        <taxon>Saccharomycetaceae</taxon>
        <taxon>Naumovozyma</taxon>
    </lineage>
</organism>
<dbReference type="Pfam" id="PF08801">
    <property type="entry name" value="Nucleoporin_N"/>
    <property type="match status" value="1"/>
</dbReference>
<protein>
    <recommendedName>
        <fullName evidence="5">Nucleoporin Nup133/Nup155-like N-terminal domain-containing protein</fullName>
    </recommendedName>
</protein>
<dbReference type="GO" id="GO:0045944">
    <property type="term" value="P:positive regulation of transcription by RNA polymerase II"/>
    <property type="evidence" value="ECO:0007669"/>
    <property type="project" value="EnsemblFungi"/>
</dbReference>
<name>G0W3T8_NAUDC</name>
<dbReference type="GO" id="GO:0006409">
    <property type="term" value="P:tRNA export from nucleus"/>
    <property type="evidence" value="ECO:0007669"/>
    <property type="project" value="EnsemblFungi"/>
</dbReference>
<dbReference type="STRING" id="1071378.G0W3T8"/>
<evidence type="ECO:0000313" key="7">
    <source>
        <dbReference type="Proteomes" id="UP000000689"/>
    </source>
</evidence>